<dbReference type="SUPFAM" id="SSF52047">
    <property type="entry name" value="RNI-like"/>
    <property type="match status" value="1"/>
</dbReference>
<name>A0A9P6QLM8_9FUNG</name>
<accession>A0A9P6QLM8</accession>
<dbReference type="EMBL" id="JAAAJB010000005">
    <property type="protein sequence ID" value="KAG0270448.1"/>
    <property type="molecule type" value="Genomic_DNA"/>
</dbReference>
<dbReference type="Proteomes" id="UP000807716">
    <property type="component" value="Unassembled WGS sequence"/>
</dbReference>
<evidence type="ECO:0000256" key="1">
    <source>
        <dbReference type="SAM" id="SignalP"/>
    </source>
</evidence>
<protein>
    <recommendedName>
        <fullName evidence="4">F-box domain-containing protein</fullName>
    </recommendedName>
</protein>
<keyword evidence="3" id="KW-1185">Reference proteome</keyword>
<dbReference type="OrthoDB" id="9973021at2759"/>
<gene>
    <name evidence="2" type="ORF">DFQ27_006660</name>
</gene>
<comment type="caution">
    <text evidence="2">The sequence shown here is derived from an EMBL/GenBank/DDBJ whole genome shotgun (WGS) entry which is preliminary data.</text>
</comment>
<evidence type="ECO:0008006" key="4">
    <source>
        <dbReference type="Google" id="ProtNLM"/>
    </source>
</evidence>
<sequence length="610" mass="68453">MLLIEELLVTILTFVAAPEFPVVVSTHSNPNEGTDTTAARNLRLRLCCNVAGIVESREEDEAEGSVANCVARWNALVDCLHQLCFTQQPLTIRELCIRGRMRFVAHVLPVLEISALGQVLTLLELRWQGAYAHMDVTDILQAREGGPVPLPHLRHLILQRAILASVPDPWDPGFQYDLASLYLNDCKTSRATVLAIVHALAGPSLQRLHLMDLQQPPGTQSWAAIPTVTVREDAARFAARFPGLTLFEMQLSKDDNALATALVITAKLVKTECVLLGQWADGAPPQLTTFYPPPSPVHYRLDRHLTRLEITATQGCVELKQTALDSFLKSSDAQSLQELVVTTVEYDVTPPIVYGHAMAYWTCKNLRLLDMAFTGNDPFYALELCRQMFGFIVTNCPRLRELRIRRRLLVMSGMGGLCLTSRLVHLERLTLCSAAFGYWDKYTPDDRDSHHQHQRTKGAYDDPRWVVGNPTPTDMWRGVSSLEMCRKVAMADSQYWSWMVSGRGKELLWPGKDLSLPLLSTTTTTTTTTDSPPMSKAEETLKTIMKKLKRPPQRIKANKGCCWTEMREIRIEGMSEEPKVTEAFGDRLRCLLPNVRVVLQVRPQDSVGLE</sequence>
<dbReference type="AlphaFoldDB" id="A0A9P6QLM8"/>
<evidence type="ECO:0000313" key="3">
    <source>
        <dbReference type="Proteomes" id="UP000807716"/>
    </source>
</evidence>
<feature type="chain" id="PRO_5040194477" description="F-box domain-containing protein" evidence="1">
    <location>
        <begin position="18"/>
        <end position="610"/>
    </location>
</feature>
<organism evidence="2 3">
    <name type="scientific">Actinomortierella ambigua</name>
    <dbReference type="NCBI Taxonomy" id="1343610"/>
    <lineage>
        <taxon>Eukaryota</taxon>
        <taxon>Fungi</taxon>
        <taxon>Fungi incertae sedis</taxon>
        <taxon>Mucoromycota</taxon>
        <taxon>Mortierellomycotina</taxon>
        <taxon>Mortierellomycetes</taxon>
        <taxon>Mortierellales</taxon>
        <taxon>Mortierellaceae</taxon>
        <taxon>Actinomortierella</taxon>
    </lineage>
</organism>
<evidence type="ECO:0000313" key="2">
    <source>
        <dbReference type="EMBL" id="KAG0270448.1"/>
    </source>
</evidence>
<reference evidence="2" key="1">
    <citation type="journal article" date="2020" name="Fungal Divers.">
        <title>Resolving the Mortierellaceae phylogeny through synthesis of multi-gene phylogenetics and phylogenomics.</title>
        <authorList>
            <person name="Vandepol N."/>
            <person name="Liber J."/>
            <person name="Desiro A."/>
            <person name="Na H."/>
            <person name="Kennedy M."/>
            <person name="Barry K."/>
            <person name="Grigoriev I.V."/>
            <person name="Miller A.N."/>
            <person name="O'Donnell K."/>
            <person name="Stajich J.E."/>
            <person name="Bonito G."/>
        </authorList>
    </citation>
    <scope>NUCLEOTIDE SEQUENCE</scope>
    <source>
        <strain evidence="2">BC1065</strain>
    </source>
</reference>
<proteinExistence type="predicted"/>
<keyword evidence="1" id="KW-0732">Signal</keyword>
<feature type="signal peptide" evidence="1">
    <location>
        <begin position="1"/>
        <end position="17"/>
    </location>
</feature>